<evidence type="ECO:0000256" key="3">
    <source>
        <dbReference type="ARBA" id="ARBA00022617"/>
    </source>
</evidence>
<evidence type="ECO:0000313" key="9">
    <source>
        <dbReference type="EMBL" id="TKX21157.1"/>
    </source>
</evidence>
<dbReference type="InterPro" id="IPR036396">
    <property type="entry name" value="Cyt_P450_sf"/>
</dbReference>
<dbReference type="GO" id="GO:0016705">
    <property type="term" value="F:oxidoreductase activity, acting on paired donors, with incorporation or reduction of molecular oxygen"/>
    <property type="evidence" value="ECO:0007669"/>
    <property type="project" value="InterPro"/>
</dbReference>
<evidence type="ECO:0000313" key="10">
    <source>
        <dbReference type="Proteomes" id="UP000308133"/>
    </source>
</evidence>
<keyword evidence="3 6" id="KW-0349">Heme</keyword>
<keyword evidence="8" id="KW-0812">Transmembrane</keyword>
<dbReference type="GO" id="GO:0005506">
    <property type="term" value="F:iron ion binding"/>
    <property type="evidence" value="ECO:0007669"/>
    <property type="project" value="InterPro"/>
</dbReference>
<dbReference type="Gene3D" id="1.10.630.10">
    <property type="entry name" value="Cytochrome P450"/>
    <property type="match status" value="2"/>
</dbReference>
<dbReference type="EMBL" id="PTQR01000082">
    <property type="protein sequence ID" value="TKX21157.1"/>
    <property type="molecule type" value="Genomic_DNA"/>
</dbReference>
<dbReference type="InterPro" id="IPR017972">
    <property type="entry name" value="Cyt_P450_CS"/>
</dbReference>
<evidence type="ECO:0000256" key="4">
    <source>
        <dbReference type="ARBA" id="ARBA00022723"/>
    </source>
</evidence>
<dbReference type="AlphaFoldDB" id="A0A4U7B1F8"/>
<keyword evidence="5 6" id="KW-0408">Iron</keyword>
<keyword evidence="7 9" id="KW-0503">Monooxygenase</keyword>
<dbReference type="Pfam" id="PF00067">
    <property type="entry name" value="p450"/>
    <property type="match status" value="1"/>
</dbReference>
<dbReference type="InterPro" id="IPR002401">
    <property type="entry name" value="Cyt_P450_E_grp-I"/>
</dbReference>
<organism evidence="9 10">
    <name type="scientific">Elsinoe australis</name>
    <dbReference type="NCBI Taxonomy" id="40998"/>
    <lineage>
        <taxon>Eukaryota</taxon>
        <taxon>Fungi</taxon>
        <taxon>Dikarya</taxon>
        <taxon>Ascomycota</taxon>
        <taxon>Pezizomycotina</taxon>
        <taxon>Dothideomycetes</taxon>
        <taxon>Dothideomycetidae</taxon>
        <taxon>Myriangiales</taxon>
        <taxon>Elsinoaceae</taxon>
        <taxon>Elsinoe</taxon>
    </lineage>
</organism>
<evidence type="ECO:0000256" key="8">
    <source>
        <dbReference type="SAM" id="Phobius"/>
    </source>
</evidence>
<evidence type="ECO:0000256" key="7">
    <source>
        <dbReference type="RuleBase" id="RU000461"/>
    </source>
</evidence>
<evidence type="ECO:0000256" key="5">
    <source>
        <dbReference type="ARBA" id="ARBA00023004"/>
    </source>
</evidence>
<name>A0A4U7B1F8_9PEZI</name>
<keyword evidence="8" id="KW-0472">Membrane</keyword>
<comment type="similarity">
    <text evidence="2 7">Belongs to the cytochrome P450 family.</text>
</comment>
<keyword evidence="8" id="KW-1133">Transmembrane helix</keyword>
<dbReference type="PANTHER" id="PTHR24305">
    <property type="entry name" value="CYTOCHROME P450"/>
    <property type="match status" value="1"/>
</dbReference>
<dbReference type="InterPro" id="IPR001128">
    <property type="entry name" value="Cyt_P450"/>
</dbReference>
<feature type="binding site" description="axial binding residue" evidence="6">
    <location>
        <position position="355"/>
    </location>
    <ligand>
        <name>heme</name>
        <dbReference type="ChEBI" id="CHEBI:30413"/>
    </ligand>
    <ligandPart>
        <name>Fe</name>
        <dbReference type="ChEBI" id="CHEBI:18248"/>
    </ligandPart>
</feature>
<protein>
    <submittedName>
        <fullName evidence="9">Sterigmatocystin biosynthesis monooxygenase-like protein 5</fullName>
    </submittedName>
</protein>
<dbReference type="CDD" id="cd11058">
    <property type="entry name" value="CYP60B-like"/>
    <property type="match status" value="1"/>
</dbReference>
<dbReference type="Proteomes" id="UP000308133">
    <property type="component" value="Unassembled WGS sequence"/>
</dbReference>
<dbReference type="PROSITE" id="PS00086">
    <property type="entry name" value="CYTOCHROME_P450"/>
    <property type="match status" value="1"/>
</dbReference>
<evidence type="ECO:0000256" key="2">
    <source>
        <dbReference type="ARBA" id="ARBA00010617"/>
    </source>
</evidence>
<evidence type="ECO:0000256" key="6">
    <source>
        <dbReference type="PIRSR" id="PIRSR602401-1"/>
    </source>
</evidence>
<feature type="transmembrane region" description="Helical" evidence="8">
    <location>
        <begin position="12"/>
        <end position="31"/>
    </location>
</feature>
<comment type="caution">
    <text evidence="9">The sequence shown here is derived from an EMBL/GenBank/DDBJ whole genome shotgun (WGS) entry which is preliminary data.</text>
</comment>
<comment type="cofactor">
    <cofactor evidence="1 6">
        <name>heme</name>
        <dbReference type="ChEBI" id="CHEBI:30413"/>
    </cofactor>
</comment>
<accession>A0A4U7B1F8</accession>
<keyword evidence="4 6" id="KW-0479">Metal-binding</keyword>
<dbReference type="SUPFAM" id="SSF48264">
    <property type="entry name" value="Cytochrome P450"/>
    <property type="match status" value="1"/>
</dbReference>
<sequence length="423" mass="47097">MVVYSDYMAVGFIAGTGLALLAVDVLSKIIYRRIFHPLRSYPGPWLDSVSPIPSSLMLLLGYQHSYNYGLHEKYGHIVRVSPDELSYTDPQAWDEIYGFRNGVVMEKSPLFIGVVSPLNGHVGIGLARGKEHTRQRRAMAPSMSRNALQAQEKIIQTHALKLVEALRRTSQEGIANTASNHEDVVYHVLRNEDSKKSLAETELILNMVLFLSAGSETTSILLTAFIYLVSTNAGVYRRLTSEIRTAFSSTQDITLDSVMALDYLGASINETLRLFPPGAVNQQRTVPPGGANIAGKHVPAGTTVSTAPWAISRSSAHFHKPDEFLPERWLPEKAAEFANDKLNASQPFGVGPKSCLGKNLSFFESRLIIAHLLFNFDVRLVDEGGLAKENRKWNLDPKMRSIKLYQALAKPNLWVRWKEVDHN</sequence>
<dbReference type="GO" id="GO:0020037">
    <property type="term" value="F:heme binding"/>
    <property type="evidence" value="ECO:0007669"/>
    <property type="project" value="InterPro"/>
</dbReference>
<dbReference type="PRINTS" id="PR00385">
    <property type="entry name" value="P450"/>
</dbReference>
<reference evidence="9 10" key="1">
    <citation type="submission" date="2018-02" db="EMBL/GenBank/DDBJ databases">
        <title>Draft genome sequences of Elsinoe sp., causing black scab on jojoba.</title>
        <authorList>
            <person name="Stodart B."/>
            <person name="Jeffress S."/>
            <person name="Ash G."/>
            <person name="Arun Chinnappa K."/>
        </authorList>
    </citation>
    <scope>NUCLEOTIDE SEQUENCE [LARGE SCALE GENOMIC DNA]</scope>
    <source>
        <strain evidence="9 10">Hillstone_2</strain>
    </source>
</reference>
<dbReference type="PRINTS" id="PR00463">
    <property type="entry name" value="EP450I"/>
</dbReference>
<dbReference type="PANTHER" id="PTHR24305:SF210">
    <property type="entry name" value="CYTOCHROME P450 MONOOXYGENASE ASQL-RELATED"/>
    <property type="match status" value="1"/>
</dbReference>
<gene>
    <name evidence="9" type="ORF">C1H76_6698</name>
</gene>
<dbReference type="InterPro" id="IPR050121">
    <property type="entry name" value="Cytochrome_P450_monoxygenase"/>
</dbReference>
<dbReference type="GO" id="GO:0004497">
    <property type="term" value="F:monooxygenase activity"/>
    <property type="evidence" value="ECO:0007669"/>
    <property type="project" value="UniProtKB-KW"/>
</dbReference>
<proteinExistence type="inferred from homology"/>
<evidence type="ECO:0000256" key="1">
    <source>
        <dbReference type="ARBA" id="ARBA00001971"/>
    </source>
</evidence>
<keyword evidence="7" id="KW-0560">Oxidoreductase</keyword>